<dbReference type="PATRIC" id="fig|1698285.3.peg.535"/>
<dbReference type="Proteomes" id="UP000070175">
    <property type="component" value="Unassembled WGS sequence"/>
</dbReference>
<keyword evidence="4" id="KW-1185">Reference proteome</keyword>
<name>A0A133VMG2_9EURY</name>
<protein>
    <submittedName>
        <fullName evidence="3">Pyridine nucleotide-disulfide oxidoreductase</fullName>
    </submittedName>
</protein>
<dbReference type="Pfam" id="PF18267">
    <property type="entry name" value="Rubredoxin_C"/>
    <property type="match status" value="1"/>
</dbReference>
<accession>A0A133VMG2</accession>
<reference evidence="3 4" key="1">
    <citation type="journal article" date="2016" name="Sci. Rep.">
        <title>Metabolic traits of an uncultured archaeal lineage -MSBL1- from brine pools of the Red Sea.</title>
        <authorList>
            <person name="Mwirichia R."/>
            <person name="Alam I."/>
            <person name="Rashid M."/>
            <person name="Vinu M."/>
            <person name="Ba-Alawi W."/>
            <person name="Anthony Kamau A."/>
            <person name="Kamanda Ngugi D."/>
            <person name="Goker M."/>
            <person name="Klenk H.P."/>
            <person name="Bajic V."/>
            <person name="Stingl U."/>
        </authorList>
    </citation>
    <scope>NUCLEOTIDE SEQUENCE [LARGE SCALE GENOMIC DNA]</scope>
    <source>
        <strain evidence="3">SCGC-AAA382N08</strain>
    </source>
</reference>
<dbReference type="EMBL" id="LHYJ01000058">
    <property type="protein sequence ID" value="KXB07648.1"/>
    <property type="molecule type" value="Genomic_DNA"/>
</dbReference>
<dbReference type="InterPro" id="IPR016156">
    <property type="entry name" value="FAD/NAD-linked_Rdtase_dimer_sf"/>
</dbReference>
<gene>
    <name evidence="3" type="ORF">AKJ56_02435</name>
</gene>
<organism evidence="3 4">
    <name type="scientific">candidate division MSBL1 archaeon SCGC-AAA382N08</name>
    <dbReference type="NCBI Taxonomy" id="1698285"/>
    <lineage>
        <taxon>Archaea</taxon>
        <taxon>Methanobacteriati</taxon>
        <taxon>Methanobacteriota</taxon>
        <taxon>candidate division MSBL1</taxon>
    </lineage>
</organism>
<feature type="domain" description="NADH-rubredoxin oxidoreductase C-terminal" evidence="2">
    <location>
        <begin position="7"/>
        <end position="75"/>
    </location>
</feature>
<comment type="cofactor">
    <cofactor evidence="1">
        <name>FAD</name>
        <dbReference type="ChEBI" id="CHEBI:57692"/>
    </cofactor>
</comment>
<evidence type="ECO:0000313" key="3">
    <source>
        <dbReference type="EMBL" id="KXB07648.1"/>
    </source>
</evidence>
<feature type="non-terminal residue" evidence="3">
    <location>
        <position position="1"/>
    </location>
</feature>
<dbReference type="Gene3D" id="3.30.390.30">
    <property type="match status" value="1"/>
</dbReference>
<evidence type="ECO:0000259" key="2">
    <source>
        <dbReference type="Pfam" id="PF18267"/>
    </source>
</evidence>
<proteinExistence type="predicted"/>
<dbReference type="InterPro" id="IPR041575">
    <property type="entry name" value="Rubredoxin_C"/>
</dbReference>
<comment type="caution">
    <text evidence="3">The sequence shown here is derived from an EMBL/GenBank/DDBJ whole genome shotgun (WGS) entry which is preliminary data.</text>
</comment>
<dbReference type="AlphaFoldDB" id="A0A133VMG2"/>
<evidence type="ECO:0000313" key="4">
    <source>
        <dbReference type="Proteomes" id="UP000070175"/>
    </source>
</evidence>
<sequence>EGSFAMNSVEIIDLPTISVGLTDLESGDYEIIDCYDPENYVYKKVVLDDGRIVGLILINEIDRAGIYTGLIKKRIEVSSFKDHLLSEDFGLVHLPEEYRNYLLSGEGLEL</sequence>
<evidence type="ECO:0000256" key="1">
    <source>
        <dbReference type="ARBA" id="ARBA00001974"/>
    </source>
</evidence>